<evidence type="ECO:0000256" key="1">
    <source>
        <dbReference type="SAM" id="MobiDB-lite"/>
    </source>
</evidence>
<evidence type="ECO:0000313" key="3">
    <source>
        <dbReference type="Proteomes" id="UP000488299"/>
    </source>
</evidence>
<comment type="caution">
    <text evidence="2">The sequence shown here is derived from an EMBL/GenBank/DDBJ whole genome shotgun (WGS) entry which is preliminary data.</text>
</comment>
<dbReference type="RefSeq" id="WP_152124434.1">
    <property type="nucleotide sequence ID" value="NZ_WELI01000003.1"/>
</dbReference>
<sequence>MAKKKSNLDENEKPRVHKDLEGFDIQINSFGEITTSYDIDKINQFLNKTVDDKKLRHRDDLKALRGEEEPKAAEEEEDEDDFDEEAFFKEQDDEK</sequence>
<proteinExistence type="predicted"/>
<feature type="compositionally biased region" description="Basic and acidic residues" evidence="1">
    <location>
        <begin position="86"/>
        <end position="95"/>
    </location>
</feature>
<dbReference type="AlphaFoldDB" id="A0A7J5U1E6"/>
<name>A0A7J5U1E6_9BACT</name>
<feature type="compositionally biased region" description="Basic and acidic residues" evidence="1">
    <location>
        <begin position="60"/>
        <end position="73"/>
    </location>
</feature>
<feature type="region of interest" description="Disordered" evidence="1">
    <location>
        <begin position="60"/>
        <end position="95"/>
    </location>
</feature>
<dbReference type="EMBL" id="WELI01000003">
    <property type="protein sequence ID" value="KAB7731465.1"/>
    <property type="molecule type" value="Genomic_DNA"/>
</dbReference>
<gene>
    <name evidence="2" type="ORF">F5984_11800</name>
</gene>
<dbReference type="Proteomes" id="UP000488299">
    <property type="component" value="Unassembled WGS sequence"/>
</dbReference>
<protein>
    <submittedName>
        <fullName evidence="2">Uncharacterized protein</fullName>
    </submittedName>
</protein>
<reference evidence="2 3" key="1">
    <citation type="submission" date="2019-10" db="EMBL/GenBank/DDBJ databases">
        <title>Rudanella paleaurantiibacter sp. nov., isolated from sludge.</title>
        <authorList>
            <person name="Xu S.Q."/>
        </authorList>
    </citation>
    <scope>NUCLEOTIDE SEQUENCE [LARGE SCALE GENOMIC DNA]</scope>
    <source>
        <strain evidence="2 3">HX-22-17</strain>
    </source>
</reference>
<evidence type="ECO:0000313" key="2">
    <source>
        <dbReference type="EMBL" id="KAB7731465.1"/>
    </source>
</evidence>
<keyword evidence="3" id="KW-1185">Reference proteome</keyword>
<organism evidence="2 3">
    <name type="scientific">Rudanella paleaurantiibacter</name>
    <dbReference type="NCBI Taxonomy" id="2614655"/>
    <lineage>
        <taxon>Bacteria</taxon>
        <taxon>Pseudomonadati</taxon>
        <taxon>Bacteroidota</taxon>
        <taxon>Cytophagia</taxon>
        <taxon>Cytophagales</taxon>
        <taxon>Cytophagaceae</taxon>
        <taxon>Rudanella</taxon>
    </lineage>
</organism>
<feature type="compositionally biased region" description="Acidic residues" evidence="1">
    <location>
        <begin position="74"/>
        <end position="85"/>
    </location>
</feature>
<accession>A0A7J5U1E6</accession>